<keyword evidence="5" id="KW-0812">Transmembrane</keyword>
<organism evidence="8 9">
    <name type="scientific">Shivajiella indica</name>
    <dbReference type="NCBI Taxonomy" id="872115"/>
    <lineage>
        <taxon>Bacteria</taxon>
        <taxon>Pseudomonadati</taxon>
        <taxon>Bacteroidota</taxon>
        <taxon>Cytophagia</taxon>
        <taxon>Cytophagales</taxon>
        <taxon>Cyclobacteriaceae</taxon>
        <taxon>Shivajiella</taxon>
    </lineage>
</organism>
<evidence type="ECO:0000256" key="2">
    <source>
        <dbReference type="ARBA" id="ARBA00012438"/>
    </source>
</evidence>
<dbReference type="PRINTS" id="PR00344">
    <property type="entry name" value="BCTRLSENSOR"/>
</dbReference>
<feature type="signal peptide" evidence="6">
    <location>
        <begin position="1"/>
        <end position="20"/>
    </location>
</feature>
<protein>
    <recommendedName>
        <fullName evidence="2">histidine kinase</fullName>
        <ecNumber evidence="2">2.7.13.3</ecNumber>
    </recommendedName>
</protein>
<dbReference type="SUPFAM" id="SSF55874">
    <property type="entry name" value="ATPase domain of HSP90 chaperone/DNA topoisomerase II/histidine kinase"/>
    <property type="match status" value="1"/>
</dbReference>
<dbReference type="Gene3D" id="2.60.120.260">
    <property type="entry name" value="Galactose-binding domain-like"/>
    <property type="match status" value="1"/>
</dbReference>
<dbReference type="InterPro" id="IPR005467">
    <property type="entry name" value="His_kinase_dom"/>
</dbReference>
<dbReference type="InterPro" id="IPR004358">
    <property type="entry name" value="Sig_transdc_His_kin-like_C"/>
</dbReference>
<reference evidence="9" key="1">
    <citation type="journal article" date="2019" name="Int. J. Syst. Evol. Microbiol.">
        <title>The Global Catalogue of Microorganisms (GCM) 10K type strain sequencing project: providing services to taxonomists for standard genome sequencing and annotation.</title>
        <authorList>
            <consortium name="The Broad Institute Genomics Platform"/>
            <consortium name="The Broad Institute Genome Sequencing Center for Infectious Disease"/>
            <person name="Wu L."/>
            <person name="Ma J."/>
        </authorList>
    </citation>
    <scope>NUCLEOTIDE SEQUENCE [LARGE SCALE GENOMIC DNA]</scope>
    <source>
        <strain evidence="9">KCTC 19812</strain>
    </source>
</reference>
<keyword evidence="5" id="KW-1133">Transmembrane helix</keyword>
<evidence type="ECO:0000259" key="7">
    <source>
        <dbReference type="PROSITE" id="PS50109"/>
    </source>
</evidence>
<dbReference type="PROSITE" id="PS50109">
    <property type="entry name" value="HIS_KIN"/>
    <property type="match status" value="1"/>
</dbReference>
<dbReference type="InterPro" id="IPR036890">
    <property type="entry name" value="HATPase_C_sf"/>
</dbReference>
<evidence type="ECO:0000313" key="9">
    <source>
        <dbReference type="Proteomes" id="UP001597414"/>
    </source>
</evidence>
<dbReference type="EC" id="2.7.13.3" evidence="2"/>
<comment type="catalytic activity">
    <reaction evidence="1">
        <text>ATP + protein L-histidine = ADP + protein N-phospho-L-histidine.</text>
        <dbReference type="EC" id="2.7.13.3"/>
    </reaction>
</comment>
<feature type="transmembrane region" description="Helical" evidence="5">
    <location>
        <begin position="256"/>
        <end position="279"/>
    </location>
</feature>
<keyword evidence="6" id="KW-0732">Signal</keyword>
<evidence type="ECO:0000256" key="5">
    <source>
        <dbReference type="SAM" id="Phobius"/>
    </source>
</evidence>
<keyword evidence="4" id="KW-0175">Coiled coil</keyword>
<feature type="coiled-coil region" evidence="4">
    <location>
        <begin position="406"/>
        <end position="441"/>
    </location>
</feature>
<sequence length="737" mass="83616">MRQYLLFILLIFCASLGVYAQGLDAHVIHIKEIPELGVLLDKGWKFKAGDDPAWAMPDFQDESWESLNPTPDVRDVKPLWDAGRGWLRIKLKLDSALALQSIVMQVQQSTATEFYLDGQLIHRAGHIGENPSDVKARRIFPHQLLNLPLKPGQVHTLAVRIAAQKRMLYATWTSWFTTALTVRVFDAYQGSLYVKSNDNSKSEMFRNGIYFILFLLHLALFLSNRTKKSNLYFSALMFLFFLNGILNLTWSDSVQLQFLLFYPTIASIFFGYVFYFLAIQKILEIKNNKRVFIFFFITGLIIISSQYFYHYGYLLIILPYLLLNFEFLRICAIALKKRKRGAALIFGAAIVGLLFFILFILAVARVIPPGDYFRWGHIYYFFALVYLPITISIYLAMEFGFLGKALSKKLREVKFLSEKNQKQAEEKRKLLESQNETLEQKVVERTAALNKSLEDLKSTQAQLIQSEKMASLGELTAGIAHEIQNPLNFVNNFSEVSVELVDEIRDSRLKTQDTRPKTEADEMEDEILEDIKQNLEKIQHHGKRADAIVKGMLAHSRKSTGEKVPTDINDLADEYVRLAYHGMRAKDKSFNAGFQTDFDPNLPKVNVVPQDIGRVLLNIINNAFQACLQKDLPSPDSYRGVSDDKRNLEGLHPLVTVSTKNLGDKVEISVKDNGPGIPDSIKDKIFQPFFTTKPTGQGTGLGLSLSYDIVKAHGGQIKVDSHLGEGTEFILILPIGS</sequence>
<dbReference type="InterPro" id="IPR003661">
    <property type="entry name" value="HisK_dim/P_dom"/>
</dbReference>
<dbReference type="SUPFAM" id="SSF47384">
    <property type="entry name" value="Homodimeric domain of signal transducing histidine kinase"/>
    <property type="match status" value="1"/>
</dbReference>
<feature type="transmembrane region" description="Helical" evidence="5">
    <location>
        <begin position="342"/>
        <end position="367"/>
    </location>
</feature>
<comment type="caution">
    <text evidence="8">The sequence shown here is derived from an EMBL/GenBank/DDBJ whole genome shotgun (WGS) entry which is preliminary data.</text>
</comment>
<keyword evidence="3" id="KW-0597">Phosphoprotein</keyword>
<dbReference type="CDD" id="cd00082">
    <property type="entry name" value="HisKA"/>
    <property type="match status" value="1"/>
</dbReference>
<feature type="transmembrane region" description="Helical" evidence="5">
    <location>
        <begin position="204"/>
        <end position="223"/>
    </location>
</feature>
<feature type="transmembrane region" description="Helical" evidence="5">
    <location>
        <begin position="230"/>
        <end position="250"/>
    </location>
</feature>
<dbReference type="Gene3D" id="3.30.565.10">
    <property type="entry name" value="Histidine kinase-like ATPase, C-terminal domain"/>
    <property type="match status" value="1"/>
</dbReference>
<feature type="transmembrane region" description="Helical" evidence="5">
    <location>
        <begin position="379"/>
        <end position="402"/>
    </location>
</feature>
<keyword evidence="5" id="KW-0472">Membrane</keyword>
<dbReference type="SMART" id="SM00388">
    <property type="entry name" value="HisKA"/>
    <property type="match status" value="1"/>
</dbReference>
<accession>A0ABW5B9J6</accession>
<dbReference type="EMBL" id="JBHUIV010000018">
    <property type="protein sequence ID" value="MFD2202662.1"/>
    <property type="molecule type" value="Genomic_DNA"/>
</dbReference>
<feature type="domain" description="Histidine kinase" evidence="7">
    <location>
        <begin position="478"/>
        <end position="737"/>
    </location>
</feature>
<evidence type="ECO:0000313" key="8">
    <source>
        <dbReference type="EMBL" id="MFD2202662.1"/>
    </source>
</evidence>
<name>A0ABW5B9J6_9BACT</name>
<feature type="transmembrane region" description="Helical" evidence="5">
    <location>
        <begin position="315"/>
        <end position="335"/>
    </location>
</feature>
<feature type="chain" id="PRO_5047109116" description="histidine kinase" evidence="6">
    <location>
        <begin position="21"/>
        <end position="737"/>
    </location>
</feature>
<evidence type="ECO:0000256" key="3">
    <source>
        <dbReference type="ARBA" id="ARBA00022553"/>
    </source>
</evidence>
<gene>
    <name evidence="8" type="ORF">ACFSKV_13880</name>
</gene>
<feature type="transmembrane region" description="Helical" evidence="5">
    <location>
        <begin position="291"/>
        <end position="309"/>
    </location>
</feature>
<evidence type="ECO:0000256" key="6">
    <source>
        <dbReference type="SAM" id="SignalP"/>
    </source>
</evidence>
<dbReference type="Pfam" id="PF02518">
    <property type="entry name" value="HATPase_c"/>
    <property type="match status" value="1"/>
</dbReference>
<proteinExistence type="predicted"/>
<keyword evidence="8" id="KW-0067">ATP-binding</keyword>
<dbReference type="SMART" id="SM00387">
    <property type="entry name" value="HATPase_c"/>
    <property type="match status" value="1"/>
</dbReference>
<dbReference type="GO" id="GO:0005524">
    <property type="term" value="F:ATP binding"/>
    <property type="evidence" value="ECO:0007669"/>
    <property type="project" value="UniProtKB-KW"/>
</dbReference>
<dbReference type="InterPro" id="IPR003594">
    <property type="entry name" value="HATPase_dom"/>
</dbReference>
<dbReference type="Proteomes" id="UP001597414">
    <property type="component" value="Unassembled WGS sequence"/>
</dbReference>
<keyword evidence="9" id="KW-1185">Reference proteome</keyword>
<dbReference type="PANTHER" id="PTHR43065">
    <property type="entry name" value="SENSOR HISTIDINE KINASE"/>
    <property type="match status" value="1"/>
</dbReference>
<dbReference type="RefSeq" id="WP_380803862.1">
    <property type="nucleotide sequence ID" value="NZ_JBHUIV010000018.1"/>
</dbReference>
<dbReference type="Gene3D" id="1.10.287.130">
    <property type="match status" value="1"/>
</dbReference>
<dbReference type="SUPFAM" id="SSF49785">
    <property type="entry name" value="Galactose-binding domain-like"/>
    <property type="match status" value="1"/>
</dbReference>
<keyword evidence="8" id="KW-0547">Nucleotide-binding</keyword>
<dbReference type="InterPro" id="IPR008979">
    <property type="entry name" value="Galactose-bd-like_sf"/>
</dbReference>
<dbReference type="InterPro" id="IPR036097">
    <property type="entry name" value="HisK_dim/P_sf"/>
</dbReference>
<evidence type="ECO:0000256" key="4">
    <source>
        <dbReference type="SAM" id="Coils"/>
    </source>
</evidence>
<evidence type="ECO:0000256" key="1">
    <source>
        <dbReference type="ARBA" id="ARBA00000085"/>
    </source>
</evidence>
<dbReference type="PANTHER" id="PTHR43065:SF42">
    <property type="entry name" value="TWO-COMPONENT SENSOR PPRA"/>
    <property type="match status" value="1"/>
</dbReference>